<evidence type="ECO:0000256" key="4">
    <source>
        <dbReference type="ARBA" id="ARBA00023136"/>
    </source>
</evidence>
<evidence type="ECO:0000313" key="9">
    <source>
        <dbReference type="Proteomes" id="UP000441399"/>
    </source>
</evidence>
<proteinExistence type="predicted"/>
<evidence type="ECO:0000256" key="2">
    <source>
        <dbReference type="ARBA" id="ARBA00022692"/>
    </source>
</evidence>
<dbReference type="AlphaFoldDB" id="A0A5S9QQ21"/>
<evidence type="ECO:0000313" key="8">
    <source>
        <dbReference type="Proteomes" id="UP000434580"/>
    </source>
</evidence>
<dbReference type="EMBL" id="CACSIO010000034">
    <property type="protein sequence ID" value="CAA0120095.1"/>
    <property type="molecule type" value="Genomic_DNA"/>
</dbReference>
<accession>A0A5S9QQ21</accession>
<evidence type="ECO:0000256" key="5">
    <source>
        <dbReference type="SAM" id="Phobius"/>
    </source>
</evidence>
<gene>
    <name evidence="6" type="ORF">DPBNPPHM_02515</name>
    <name evidence="7" type="ORF">OPDIPICF_02363</name>
</gene>
<evidence type="ECO:0000256" key="3">
    <source>
        <dbReference type="ARBA" id="ARBA00022989"/>
    </source>
</evidence>
<dbReference type="EMBL" id="CACSII010000020">
    <property type="protein sequence ID" value="CAA0119847.1"/>
    <property type="molecule type" value="Genomic_DNA"/>
</dbReference>
<keyword evidence="4 5" id="KW-0472">Membrane</keyword>
<reference evidence="8 9" key="1">
    <citation type="submission" date="2019-11" db="EMBL/GenBank/DDBJ databases">
        <authorList>
            <person name="Holert J."/>
        </authorList>
    </citation>
    <scope>NUCLEOTIDE SEQUENCE [LARGE SCALE GENOMIC DNA]</scope>
    <source>
        <strain evidence="6">BC5_2</strain>
        <strain evidence="7">SB11_3</strain>
    </source>
</reference>
<keyword evidence="2 5" id="KW-0812">Transmembrane</keyword>
<keyword evidence="9" id="KW-1185">Reference proteome</keyword>
<organism evidence="7 9">
    <name type="scientific">BD1-7 clade bacterium</name>
    <dbReference type="NCBI Taxonomy" id="2029982"/>
    <lineage>
        <taxon>Bacteria</taxon>
        <taxon>Pseudomonadati</taxon>
        <taxon>Pseudomonadota</taxon>
        <taxon>Gammaproteobacteria</taxon>
        <taxon>Cellvibrionales</taxon>
        <taxon>Spongiibacteraceae</taxon>
        <taxon>BD1-7 clade</taxon>
    </lineage>
</organism>
<evidence type="ECO:0000313" key="6">
    <source>
        <dbReference type="EMBL" id="CAA0119847.1"/>
    </source>
</evidence>
<dbReference type="OrthoDB" id="5902102at2"/>
<feature type="transmembrane region" description="Helical" evidence="5">
    <location>
        <begin position="6"/>
        <end position="29"/>
    </location>
</feature>
<evidence type="ECO:0000313" key="7">
    <source>
        <dbReference type="EMBL" id="CAA0120095.1"/>
    </source>
</evidence>
<dbReference type="Pfam" id="PF07869">
    <property type="entry name" value="DUF1656"/>
    <property type="match status" value="1"/>
</dbReference>
<dbReference type="InterPro" id="IPR012451">
    <property type="entry name" value="DUF1656"/>
</dbReference>
<dbReference type="Proteomes" id="UP000434580">
    <property type="component" value="Unassembled WGS sequence"/>
</dbReference>
<keyword evidence="3 5" id="KW-1133">Transmembrane helix</keyword>
<protein>
    <recommendedName>
        <fullName evidence="10">Protein AaeX</fullName>
    </recommendedName>
</protein>
<evidence type="ECO:0008006" key="10">
    <source>
        <dbReference type="Google" id="ProtNLM"/>
    </source>
</evidence>
<dbReference type="Proteomes" id="UP000441399">
    <property type="component" value="Unassembled WGS sequence"/>
</dbReference>
<sequence length="65" mass="7672">MQDWLVMGSLAFPPLFKVVVIGTLIWLVLRFLLRKVPFDEWFWHPGLVDFCLLIIVCSIVNRWIA</sequence>
<feature type="transmembrane region" description="Helical" evidence="5">
    <location>
        <begin position="41"/>
        <end position="64"/>
    </location>
</feature>
<keyword evidence="1" id="KW-1003">Cell membrane</keyword>
<evidence type="ECO:0000256" key="1">
    <source>
        <dbReference type="ARBA" id="ARBA00022475"/>
    </source>
</evidence>
<name>A0A5S9QQ21_9GAMM</name>